<evidence type="ECO:0000313" key="2">
    <source>
        <dbReference type="Proteomes" id="UP000285844"/>
    </source>
</evidence>
<organism evidence="1 2">
    <name type="scientific">Lachnospira eligens</name>
    <dbReference type="NCBI Taxonomy" id="39485"/>
    <lineage>
        <taxon>Bacteria</taxon>
        <taxon>Bacillati</taxon>
        <taxon>Bacillota</taxon>
        <taxon>Clostridia</taxon>
        <taxon>Lachnospirales</taxon>
        <taxon>Lachnospiraceae</taxon>
        <taxon>Lachnospira</taxon>
    </lineage>
</organism>
<name>A0A413YVL5_9FIRM</name>
<gene>
    <name evidence="1" type="ORF">DW858_07280</name>
</gene>
<dbReference type="Proteomes" id="UP000285844">
    <property type="component" value="Unassembled WGS sequence"/>
</dbReference>
<dbReference type="AlphaFoldDB" id="A0A413YVL5"/>
<proteinExistence type="predicted"/>
<reference evidence="1 2" key="1">
    <citation type="submission" date="2018-08" db="EMBL/GenBank/DDBJ databases">
        <title>A genome reference for cultivated species of the human gut microbiota.</title>
        <authorList>
            <person name="Zou Y."/>
            <person name="Xue W."/>
            <person name="Luo G."/>
        </authorList>
    </citation>
    <scope>NUCLEOTIDE SEQUENCE [LARGE SCALE GENOMIC DNA]</scope>
    <source>
        <strain evidence="1 2">AM37-3BH</strain>
    </source>
</reference>
<evidence type="ECO:0000313" key="1">
    <source>
        <dbReference type="EMBL" id="RHC13130.1"/>
    </source>
</evidence>
<accession>A0A413YVL5</accession>
<protein>
    <submittedName>
        <fullName evidence="1">Uncharacterized protein</fullName>
    </submittedName>
</protein>
<comment type="caution">
    <text evidence="1">The sequence shown here is derived from an EMBL/GenBank/DDBJ whole genome shotgun (WGS) entry which is preliminary data.</text>
</comment>
<dbReference type="EMBL" id="QSHM01000007">
    <property type="protein sequence ID" value="RHC13130.1"/>
    <property type="molecule type" value="Genomic_DNA"/>
</dbReference>
<sequence>MLNLGKICIINMVTIIRNYRMKIRKTENKFIFFIQYLGEKMSDFKFVCREEELNFVQEALLEKKFIIYYYFNDSGLTHYLKKLNSILNTDNEICFYVDCIKSQSIAIQIATQIISCFDKKKLSQYTKSNGEVIKKIIESLSSSIDIIPFVNAGELVSSFADAIKDTLDTDIEHLSDYKIEKAIISMLGQIEKKGKIRKVYILVDDASSLKPEGIEFVAKIMDFDVVRTLLTIPNNHIDPGMENLSKICANDYKPYELEKIFKRPNDTMIKGLFRCYEQNYNDDYLNIFNRYERNIHVIMSYIRGFHMDFMQLDKPSICILKILLILGTPLDIVTLKTIYIRNAHLPTNIVDADFNVLINKMSIQGFIARDQRDCIHLNNNIVSEKDIKITLIERLSISRDIIDTFETCKMQLTIPQLKFAVSNLDKDYNRRKSYILLLLDKQKSIGQVEQQYLDMLFYLDNKYDLIKICSMYYNLQVYDVPFLRLQQHTEFLEERECKDLLALLKERLHKDNYCEKLWDLVNSSINLDEKCLLMAVLFTALFNNGENEKCLEILHDTNNKFYYENFRPSCYYHFLLRNVSYYVENVEEGIRNYSYCLSKFKNCDPVNYNRTLSNFIGYLMKHIKNKQAKRVLNNKIDEVKSILEFNDQKYLYLNINYGIYLMLETNDDPTPYFDSILFDAGTTETPYIYAKINQALYIAQHNPIEALKCLDEIFYASICDSNVVPTKIFYKINRLLVDYMNDINNVEFLEEIKSTPLRGDEKYTKYLYSFYSYRFKNKIKYKDLDFKQCFLPGYIFYHGFDAEVLMSSLARPNLRI</sequence>